<organism evidence="1 2">
    <name type="scientific">Desulfofervidus auxilii</name>
    <dbReference type="NCBI Taxonomy" id="1621989"/>
    <lineage>
        <taxon>Bacteria</taxon>
        <taxon>Pseudomonadati</taxon>
        <taxon>Thermodesulfobacteriota</taxon>
        <taxon>Candidatus Desulfofervidia</taxon>
        <taxon>Candidatus Desulfofervidales</taxon>
        <taxon>Candidatus Desulfofervidaceae</taxon>
        <taxon>Candidatus Desulfofervidus</taxon>
    </lineage>
</organism>
<reference evidence="1 2" key="1">
    <citation type="submission" date="2015-10" db="EMBL/GenBank/DDBJ databases">
        <title>Candidatus Desulfofervidus auxilii, a hydrogenotrophic sulfate-reducing bacterium involved in the thermophilic anaerobic oxidation of methane.</title>
        <authorList>
            <person name="Krukenberg V."/>
            <person name="Richter M."/>
            <person name="Wegener G."/>
        </authorList>
    </citation>
    <scope>NUCLEOTIDE SEQUENCE [LARGE SCALE GENOMIC DNA]</scope>
    <source>
        <strain evidence="1 2">HS1</strain>
    </source>
</reference>
<protein>
    <submittedName>
        <fullName evidence="1">Uncharacterized protein</fullName>
    </submittedName>
</protein>
<dbReference type="AlphaFoldDB" id="A0A7U4TH81"/>
<evidence type="ECO:0000313" key="1">
    <source>
        <dbReference type="EMBL" id="AMM39940.1"/>
    </source>
</evidence>
<sequence length="149" mass="17457">MKKIQKRMYYLFVLGVFLCESCTTTKTIFVPPLKKEPTVYQIYQVVLDTFQDLAVPVEFQDPPYSLETSWIYWPPSAYNKILGFPLTWWKYRVITSEKTIILEAKGRGFSLTTLFLVNFIPAPVSWISKMLEDNLKALDINIETRIIFN</sequence>
<proteinExistence type="predicted"/>
<dbReference type="Proteomes" id="UP000070560">
    <property type="component" value="Chromosome"/>
</dbReference>
<dbReference type="RefSeq" id="WP_066060259.1">
    <property type="nucleotide sequence ID" value="NZ_CP013015.1"/>
</dbReference>
<gene>
    <name evidence="1" type="ORF">HS1_000134</name>
</gene>
<keyword evidence="2" id="KW-1185">Reference proteome</keyword>
<accession>A0A7U4TH81</accession>
<dbReference type="KEGG" id="daw:HS1_000134"/>
<evidence type="ECO:0000313" key="2">
    <source>
        <dbReference type="Proteomes" id="UP000070560"/>
    </source>
</evidence>
<dbReference type="EMBL" id="CP013015">
    <property type="protein sequence ID" value="AMM39940.1"/>
    <property type="molecule type" value="Genomic_DNA"/>
</dbReference>
<name>A0A7U4TH81_DESA2</name>